<dbReference type="PANTHER" id="PTHR37299">
    <property type="entry name" value="TRANSCRIPTIONAL REGULATOR-RELATED"/>
    <property type="match status" value="1"/>
</dbReference>
<dbReference type="Pfam" id="PF04397">
    <property type="entry name" value="LytTR"/>
    <property type="match status" value="1"/>
</dbReference>
<gene>
    <name evidence="2" type="ORF">BXY41_10231</name>
</gene>
<evidence type="ECO:0000313" key="3">
    <source>
        <dbReference type="Proteomes" id="UP000237749"/>
    </source>
</evidence>
<name>A0A2S6HWN6_9FIRM</name>
<dbReference type="InterPro" id="IPR046947">
    <property type="entry name" value="LytR-like"/>
</dbReference>
<dbReference type="Proteomes" id="UP000237749">
    <property type="component" value="Unassembled WGS sequence"/>
</dbReference>
<dbReference type="RefSeq" id="WP_104434719.1">
    <property type="nucleotide sequence ID" value="NZ_PTJA01000002.1"/>
</dbReference>
<feature type="domain" description="HTH LytTR-type" evidence="1">
    <location>
        <begin position="53"/>
        <end position="148"/>
    </location>
</feature>
<comment type="caution">
    <text evidence="2">The sequence shown here is derived from an EMBL/GenBank/DDBJ whole genome shotgun (WGS) entry which is preliminary data.</text>
</comment>
<proteinExistence type="predicted"/>
<protein>
    <submittedName>
        <fullName evidence="2">LytTR family transcriptional regulator</fullName>
    </submittedName>
</protein>
<dbReference type="AlphaFoldDB" id="A0A2S6HWN6"/>
<accession>A0A2S6HWN6</accession>
<keyword evidence="3" id="KW-1185">Reference proteome</keyword>
<sequence length="153" mass="18447">MKIEIEIDTALQESELRIRCPEINEEITLIQKMISELDNSQTQMIFYQNDTEFYFHVSRVLFFETADKGIFAHTTDDEFLVEYKLYELEELLPPYFMRISKSTILNTTKVYSITRSPTASSRVEFQNSYKKVYVSRNYYKLLKWKLDHQHMER</sequence>
<dbReference type="EMBL" id="PTJA01000002">
    <property type="protein sequence ID" value="PPK82345.1"/>
    <property type="molecule type" value="Genomic_DNA"/>
</dbReference>
<dbReference type="PANTHER" id="PTHR37299:SF4">
    <property type="entry name" value="TRANSCRIPTIONAL REGULATOR"/>
    <property type="match status" value="1"/>
</dbReference>
<dbReference type="InterPro" id="IPR007492">
    <property type="entry name" value="LytTR_DNA-bd_dom"/>
</dbReference>
<dbReference type="GO" id="GO:0000156">
    <property type="term" value="F:phosphorelay response regulator activity"/>
    <property type="evidence" value="ECO:0007669"/>
    <property type="project" value="InterPro"/>
</dbReference>
<dbReference type="Gene3D" id="2.40.50.1020">
    <property type="entry name" value="LytTr DNA-binding domain"/>
    <property type="match status" value="1"/>
</dbReference>
<evidence type="ECO:0000259" key="1">
    <source>
        <dbReference type="PROSITE" id="PS50930"/>
    </source>
</evidence>
<dbReference type="SMART" id="SM00850">
    <property type="entry name" value="LytTR"/>
    <property type="match status" value="1"/>
</dbReference>
<evidence type="ECO:0000313" key="2">
    <source>
        <dbReference type="EMBL" id="PPK82345.1"/>
    </source>
</evidence>
<organism evidence="2 3">
    <name type="scientific">Lacrimispora xylanisolvens</name>
    <dbReference type="NCBI Taxonomy" id="384636"/>
    <lineage>
        <taxon>Bacteria</taxon>
        <taxon>Bacillati</taxon>
        <taxon>Bacillota</taxon>
        <taxon>Clostridia</taxon>
        <taxon>Lachnospirales</taxon>
        <taxon>Lachnospiraceae</taxon>
        <taxon>Lacrimispora</taxon>
    </lineage>
</organism>
<dbReference type="PROSITE" id="PS50930">
    <property type="entry name" value="HTH_LYTTR"/>
    <property type="match status" value="1"/>
</dbReference>
<dbReference type="OrthoDB" id="9808614at2"/>
<reference evidence="2 3" key="1">
    <citation type="submission" date="2018-02" db="EMBL/GenBank/DDBJ databases">
        <title>Genomic Encyclopedia of Archaeal and Bacterial Type Strains, Phase II (KMG-II): from individual species to whole genera.</title>
        <authorList>
            <person name="Goeker M."/>
        </authorList>
    </citation>
    <scope>NUCLEOTIDE SEQUENCE [LARGE SCALE GENOMIC DNA]</scope>
    <source>
        <strain evidence="2 3">DSM 3808</strain>
    </source>
</reference>
<dbReference type="GO" id="GO:0003677">
    <property type="term" value="F:DNA binding"/>
    <property type="evidence" value="ECO:0007669"/>
    <property type="project" value="InterPro"/>
</dbReference>